<proteinExistence type="inferred from homology"/>
<keyword evidence="3 4" id="KW-0012">Acyltransferase</keyword>
<protein>
    <recommendedName>
        <fullName evidence="4">Mycothiol acetyltransferase</fullName>
        <shortName evidence="4">MSH acetyltransferase</shortName>
        <ecNumber evidence="4">2.3.1.189</ecNumber>
    </recommendedName>
    <alternativeName>
        <fullName evidence="4">Mycothiol synthase</fullName>
    </alternativeName>
</protein>
<dbReference type="PROSITE" id="PS51186">
    <property type="entry name" value="GNAT"/>
    <property type="match status" value="2"/>
</dbReference>
<gene>
    <name evidence="4" type="primary">mshD</name>
    <name evidence="6" type="ORF">FB461_1922</name>
</gene>
<feature type="domain" description="N-acetyltransferase" evidence="5">
    <location>
        <begin position="5"/>
        <end position="158"/>
    </location>
</feature>
<dbReference type="Proteomes" id="UP000315389">
    <property type="component" value="Unassembled WGS sequence"/>
</dbReference>
<dbReference type="InterPro" id="IPR000182">
    <property type="entry name" value="GNAT_dom"/>
</dbReference>
<evidence type="ECO:0000313" key="6">
    <source>
        <dbReference type="EMBL" id="TQL58508.1"/>
    </source>
</evidence>
<dbReference type="NCBIfam" id="TIGR03448">
    <property type="entry name" value="mycothiol_MshD"/>
    <property type="match status" value="1"/>
</dbReference>
<evidence type="ECO:0000313" key="7">
    <source>
        <dbReference type="Proteomes" id="UP000315389"/>
    </source>
</evidence>
<dbReference type="HAMAP" id="MF_01698">
    <property type="entry name" value="MshD"/>
    <property type="match status" value="1"/>
</dbReference>
<sequence length="329" mass="35543">MDFSLDIADGSMELASKIGELASAAHQRDGVRPLSEQSLLNLTTTDPDLTHVTVSPRDDRDRVIGYAQVDRRGSVASSEILVAPDTRRRGVGTLLWRTALRDASLPSRSGEPGAHNPLRVWAHGNLPAAQEFARSAGLEIVRELHELSRSLNDGRLAPSLTEAMAAFGPGHAVRAFDPARDEEPWLDLNRRAFASHPEQGQLTLDDLRAREREPWFDPNGFFVVRAGDGDGALVGAAWTKVEPANDPDSRPVSGELYVIAVSPEAQGRGLGRGLTALGLAYLRERGLTTATLWTDGDNAAAMATYRSQGFEIAFTDVQYARPSTAPMAA</sequence>
<dbReference type="PANTHER" id="PTHR43617:SF31">
    <property type="entry name" value="MYCOTHIOL ACETYLTRANSFERASE"/>
    <property type="match status" value="1"/>
</dbReference>
<evidence type="ECO:0000256" key="4">
    <source>
        <dbReference type="HAMAP-Rule" id="MF_01698"/>
    </source>
</evidence>
<evidence type="ECO:0000259" key="5">
    <source>
        <dbReference type="PROSITE" id="PS51186"/>
    </source>
</evidence>
<dbReference type="PIRSF" id="PIRSF021524">
    <property type="entry name" value="MSH_acetyltransferase"/>
    <property type="match status" value="1"/>
</dbReference>
<dbReference type="SUPFAM" id="SSF55729">
    <property type="entry name" value="Acyl-CoA N-acyltransferases (Nat)"/>
    <property type="match status" value="1"/>
</dbReference>
<dbReference type="InterPro" id="IPR050276">
    <property type="entry name" value="MshD_Acetyltransferase"/>
</dbReference>
<comment type="catalytic activity">
    <reaction evidence="4">
        <text>1D-myo-inositol 2-(L-cysteinylamino)-2-deoxy-alpha-D-glucopyranoside + acetyl-CoA = mycothiol + CoA + H(+)</text>
        <dbReference type="Rhea" id="RHEA:26172"/>
        <dbReference type="ChEBI" id="CHEBI:15378"/>
        <dbReference type="ChEBI" id="CHEBI:16768"/>
        <dbReference type="ChEBI" id="CHEBI:57287"/>
        <dbReference type="ChEBI" id="CHEBI:57288"/>
        <dbReference type="ChEBI" id="CHEBI:58887"/>
        <dbReference type="EC" id="2.3.1.189"/>
    </reaction>
</comment>
<feature type="binding site" evidence="4">
    <location>
        <begin position="266"/>
        <end position="272"/>
    </location>
    <ligand>
        <name>acetyl-CoA</name>
        <dbReference type="ChEBI" id="CHEBI:57288"/>
        <label>2</label>
    </ligand>
</feature>
<feature type="domain" description="N-acetyltransferase" evidence="5">
    <location>
        <begin position="171"/>
        <end position="329"/>
    </location>
</feature>
<evidence type="ECO:0000256" key="3">
    <source>
        <dbReference type="ARBA" id="ARBA00023315"/>
    </source>
</evidence>
<feature type="binding site" evidence="4">
    <location>
        <position position="240"/>
    </location>
    <ligand>
        <name>1D-myo-inositol 2-(L-cysteinylamino)-2-deoxy-alpha-D-glucopyranoside</name>
        <dbReference type="ChEBI" id="CHEBI:58887"/>
    </ligand>
</feature>
<comment type="similarity">
    <text evidence="4">Belongs to the acetyltransferase family. MshD subfamily.</text>
</comment>
<dbReference type="AlphaFoldDB" id="A0A542ZDW0"/>
<dbReference type="RefSeq" id="WP_142121468.1">
    <property type="nucleotide sequence ID" value="NZ_BAAASV010000002.1"/>
</dbReference>
<keyword evidence="7" id="KW-1185">Reference proteome</keyword>
<accession>A0A542ZDW0</accession>
<dbReference type="GO" id="GO:0035447">
    <property type="term" value="F:mycothiol synthase activity"/>
    <property type="evidence" value="ECO:0007669"/>
    <property type="project" value="UniProtKB-UniRule"/>
</dbReference>
<feature type="binding site" evidence="4">
    <location>
        <position position="36"/>
    </location>
    <ligand>
        <name>1D-myo-inositol 2-(L-cysteinylamino)-2-deoxy-alpha-D-glucopyranoside</name>
        <dbReference type="ChEBI" id="CHEBI:58887"/>
    </ligand>
</feature>
<dbReference type="InterPro" id="IPR016181">
    <property type="entry name" value="Acyl_CoA_acyltransferase"/>
</dbReference>
<dbReference type="EMBL" id="VFOS01000003">
    <property type="protein sequence ID" value="TQL58508.1"/>
    <property type="molecule type" value="Genomic_DNA"/>
</dbReference>
<name>A0A542ZDW0_RARFA</name>
<comment type="function">
    <text evidence="4">Catalyzes the transfer of acetyl from acetyl-CoA to desacetylmycothiol (Cys-GlcN-Ins) to form mycothiol.</text>
</comment>
<organism evidence="6 7">
    <name type="scientific">Rarobacter faecitabidus</name>
    <dbReference type="NCBI Taxonomy" id="13243"/>
    <lineage>
        <taxon>Bacteria</taxon>
        <taxon>Bacillati</taxon>
        <taxon>Actinomycetota</taxon>
        <taxon>Actinomycetes</taxon>
        <taxon>Micrococcales</taxon>
        <taxon>Rarobacteraceae</taxon>
        <taxon>Rarobacter</taxon>
    </lineage>
</organism>
<comment type="subunit">
    <text evidence="4">Monomer.</text>
</comment>
<evidence type="ECO:0000256" key="1">
    <source>
        <dbReference type="ARBA" id="ARBA00022679"/>
    </source>
</evidence>
<dbReference type="InterPro" id="IPR017813">
    <property type="entry name" value="Mycothiol_AcTrfase"/>
</dbReference>
<feature type="binding site" evidence="4">
    <location>
        <position position="255"/>
    </location>
    <ligand>
        <name>1D-myo-inositol 2-(L-cysteinylamino)-2-deoxy-alpha-D-glucopyranoside</name>
        <dbReference type="ChEBI" id="CHEBI:58887"/>
    </ligand>
</feature>
<dbReference type="EC" id="2.3.1.189" evidence="4"/>
<dbReference type="PANTHER" id="PTHR43617">
    <property type="entry name" value="L-AMINO ACID N-ACETYLTRANSFERASE"/>
    <property type="match status" value="1"/>
</dbReference>
<dbReference type="GO" id="GO:0008999">
    <property type="term" value="F:protein-N-terminal-alanine acetyltransferase activity"/>
    <property type="evidence" value="ECO:0007669"/>
    <property type="project" value="TreeGrafter"/>
</dbReference>
<feature type="binding site" evidence="4">
    <location>
        <begin position="259"/>
        <end position="261"/>
    </location>
    <ligand>
        <name>acetyl-CoA</name>
        <dbReference type="ChEBI" id="CHEBI:57288"/>
        <label>2</label>
    </ligand>
</feature>
<dbReference type="Gene3D" id="3.40.630.30">
    <property type="match status" value="1"/>
</dbReference>
<reference evidence="6 7" key="1">
    <citation type="submission" date="2019-06" db="EMBL/GenBank/DDBJ databases">
        <title>Sequencing the genomes of 1000 actinobacteria strains.</title>
        <authorList>
            <person name="Klenk H.-P."/>
        </authorList>
    </citation>
    <scope>NUCLEOTIDE SEQUENCE [LARGE SCALE GENOMIC DNA]</scope>
    <source>
        <strain evidence="6 7">DSM 4813</strain>
    </source>
</reference>
<keyword evidence="2 4" id="KW-0677">Repeat</keyword>
<dbReference type="Pfam" id="PF00583">
    <property type="entry name" value="Acetyltransf_1"/>
    <property type="match status" value="2"/>
</dbReference>
<feature type="binding site" evidence="4">
    <location>
        <begin position="80"/>
        <end position="82"/>
    </location>
    <ligand>
        <name>acetyl-CoA</name>
        <dbReference type="ChEBI" id="CHEBI:57288"/>
        <label>1</label>
    </ligand>
</feature>
<comment type="caution">
    <text evidence="4">Lacks conserved residue(s) required for the propagation of feature annotation.</text>
</comment>
<dbReference type="GO" id="GO:0010125">
    <property type="term" value="P:mycothiol biosynthetic process"/>
    <property type="evidence" value="ECO:0007669"/>
    <property type="project" value="UniProtKB-UniRule"/>
</dbReference>
<feature type="binding site" evidence="4">
    <location>
        <position position="198"/>
    </location>
    <ligand>
        <name>1D-myo-inositol 2-(L-cysteinylamino)-2-deoxy-alpha-D-glucopyranoside</name>
        <dbReference type="ChEBI" id="CHEBI:58887"/>
    </ligand>
</feature>
<dbReference type="OrthoDB" id="3208058at2"/>
<comment type="caution">
    <text evidence="6">The sequence shown here is derived from an EMBL/GenBank/DDBJ whole genome shotgun (WGS) entry which is preliminary data.</text>
</comment>
<evidence type="ECO:0000256" key="2">
    <source>
        <dbReference type="ARBA" id="ARBA00022737"/>
    </source>
</evidence>
<keyword evidence="1 4" id="KW-0808">Transferase</keyword>
<dbReference type="CDD" id="cd04301">
    <property type="entry name" value="NAT_SF"/>
    <property type="match status" value="2"/>
</dbReference>